<name>A0A645BGJ2_9ZZZZ</name>
<feature type="transmembrane region" description="Helical" evidence="2">
    <location>
        <begin position="6"/>
        <end position="27"/>
    </location>
</feature>
<gene>
    <name evidence="4" type="ORF">SDC9_111456</name>
</gene>
<dbReference type="Pfam" id="PF20990">
    <property type="entry name" value="DUF2207_C"/>
    <property type="match status" value="1"/>
</dbReference>
<feature type="compositionally biased region" description="Gly residues" evidence="1">
    <location>
        <begin position="192"/>
        <end position="214"/>
    </location>
</feature>
<keyword evidence="2" id="KW-1133">Transmembrane helix</keyword>
<comment type="caution">
    <text evidence="4">The sequence shown here is derived from an EMBL/GenBank/DDBJ whole genome shotgun (WGS) entry which is preliminary data.</text>
</comment>
<evidence type="ECO:0000313" key="4">
    <source>
        <dbReference type="EMBL" id="MPM64569.1"/>
    </source>
</evidence>
<feature type="region of interest" description="Disordered" evidence="1">
    <location>
        <begin position="185"/>
        <end position="214"/>
    </location>
</feature>
<accession>A0A645BGJ2</accession>
<evidence type="ECO:0000256" key="2">
    <source>
        <dbReference type="SAM" id="Phobius"/>
    </source>
</evidence>
<proteinExistence type="predicted"/>
<feature type="transmembrane region" description="Helical" evidence="2">
    <location>
        <begin position="64"/>
        <end position="83"/>
    </location>
</feature>
<organism evidence="4">
    <name type="scientific">bioreactor metagenome</name>
    <dbReference type="NCBI Taxonomy" id="1076179"/>
    <lineage>
        <taxon>unclassified sequences</taxon>
        <taxon>metagenomes</taxon>
        <taxon>ecological metagenomes</taxon>
    </lineage>
</organism>
<evidence type="ECO:0000256" key="1">
    <source>
        <dbReference type="SAM" id="MobiDB-lite"/>
    </source>
</evidence>
<feature type="domain" description="Predicted membrane protein YciQ-like C-terminal" evidence="3">
    <location>
        <begin position="38"/>
        <end position="145"/>
    </location>
</feature>
<dbReference type="InterPro" id="IPR048389">
    <property type="entry name" value="YciQ-like_C"/>
</dbReference>
<dbReference type="EMBL" id="VSSQ01020022">
    <property type="protein sequence ID" value="MPM64569.1"/>
    <property type="molecule type" value="Genomic_DNA"/>
</dbReference>
<protein>
    <recommendedName>
        <fullName evidence="3">Predicted membrane protein YciQ-like C-terminal domain-containing protein</fullName>
    </recommendedName>
</protein>
<evidence type="ECO:0000259" key="3">
    <source>
        <dbReference type="Pfam" id="PF20990"/>
    </source>
</evidence>
<reference evidence="4" key="1">
    <citation type="submission" date="2019-08" db="EMBL/GenBank/DDBJ databases">
        <authorList>
            <person name="Kucharzyk K."/>
            <person name="Murdoch R.W."/>
            <person name="Higgins S."/>
            <person name="Loffler F."/>
        </authorList>
    </citation>
    <scope>NUCLEOTIDE SEQUENCE</scope>
</reference>
<sequence>MLDVLGITMVIYPTSLLVSFGAFFLLGKVQRGSGWSMKIAFFMVGLLQAALLVGFAIIGSMENVLLSGFLGYLASLVLIYLTFRADQRTALGHKYMEQLMGFRQFLLEAEQDRIEMLSEQNPEYFYNILPYAMVLGVSERWAKKFEHFALTPPAWYVSSRPDANFNSWLFYRSLSSSMSTMSASMTAMPSQRGGGSSGGGFSGGGSGGGGGGGW</sequence>
<keyword evidence="2" id="KW-0472">Membrane</keyword>
<feature type="transmembrane region" description="Helical" evidence="2">
    <location>
        <begin position="39"/>
        <end position="58"/>
    </location>
</feature>
<keyword evidence="2" id="KW-0812">Transmembrane</keyword>
<dbReference type="AlphaFoldDB" id="A0A645BGJ2"/>